<dbReference type="Proteomes" id="UP001283361">
    <property type="component" value="Unassembled WGS sequence"/>
</dbReference>
<reference evidence="2" key="1">
    <citation type="journal article" date="2023" name="G3 (Bethesda)">
        <title>A reference genome for the long-term kleptoplast-retaining sea slug Elysia crispata morphotype clarki.</title>
        <authorList>
            <person name="Eastman K.E."/>
            <person name="Pendleton A.L."/>
            <person name="Shaikh M.A."/>
            <person name="Suttiyut T."/>
            <person name="Ogas R."/>
            <person name="Tomko P."/>
            <person name="Gavelis G."/>
            <person name="Widhalm J.R."/>
            <person name="Wisecaver J.H."/>
        </authorList>
    </citation>
    <scope>NUCLEOTIDE SEQUENCE</scope>
    <source>
        <strain evidence="2">ECLA1</strain>
    </source>
</reference>
<feature type="region of interest" description="Disordered" evidence="1">
    <location>
        <begin position="116"/>
        <end position="140"/>
    </location>
</feature>
<name>A0AAE1ECF9_9GAST</name>
<gene>
    <name evidence="2" type="ORF">RRG08_017611</name>
</gene>
<keyword evidence="3" id="KW-1185">Reference proteome</keyword>
<evidence type="ECO:0000256" key="1">
    <source>
        <dbReference type="SAM" id="MobiDB-lite"/>
    </source>
</evidence>
<organism evidence="2 3">
    <name type="scientific">Elysia crispata</name>
    <name type="common">lettuce slug</name>
    <dbReference type="NCBI Taxonomy" id="231223"/>
    <lineage>
        <taxon>Eukaryota</taxon>
        <taxon>Metazoa</taxon>
        <taxon>Spiralia</taxon>
        <taxon>Lophotrochozoa</taxon>
        <taxon>Mollusca</taxon>
        <taxon>Gastropoda</taxon>
        <taxon>Heterobranchia</taxon>
        <taxon>Euthyneura</taxon>
        <taxon>Panpulmonata</taxon>
        <taxon>Sacoglossa</taxon>
        <taxon>Placobranchoidea</taxon>
        <taxon>Plakobranchidae</taxon>
        <taxon>Elysia</taxon>
    </lineage>
</organism>
<comment type="caution">
    <text evidence="2">The sequence shown here is derived from an EMBL/GenBank/DDBJ whole genome shotgun (WGS) entry which is preliminary data.</text>
</comment>
<dbReference type="AlphaFoldDB" id="A0AAE1ECF9"/>
<dbReference type="EMBL" id="JAWDGP010000236">
    <property type="protein sequence ID" value="KAK3802426.1"/>
    <property type="molecule type" value="Genomic_DNA"/>
</dbReference>
<evidence type="ECO:0000313" key="3">
    <source>
        <dbReference type="Proteomes" id="UP001283361"/>
    </source>
</evidence>
<proteinExistence type="predicted"/>
<protein>
    <submittedName>
        <fullName evidence="2">Uncharacterized protein</fullName>
    </submittedName>
</protein>
<accession>A0AAE1ECF9</accession>
<evidence type="ECO:0000313" key="2">
    <source>
        <dbReference type="EMBL" id="KAK3802426.1"/>
    </source>
</evidence>
<sequence length="174" mass="19338">MSELPIVSHLKIHTTETTPPRCPTRPVNFDHHEHLARINLRPPNRSGIKYGHVTQAKLVRTRAGQLAIVGDEDESSALTEYYTRLLIIHGREETLELHGLLEAETAGDCGRKQVRDSVERSGHQAGIESGEGARHHGSKSSLDRSNIFYIGSLESDEHIGIYPCDYLTVLDANP</sequence>